<evidence type="ECO:0000256" key="1">
    <source>
        <dbReference type="SAM" id="MobiDB-lite"/>
    </source>
</evidence>
<feature type="region of interest" description="Disordered" evidence="1">
    <location>
        <begin position="151"/>
        <end position="184"/>
    </location>
</feature>
<dbReference type="InterPro" id="IPR008719">
    <property type="entry name" value="N2O_reductase_NosL"/>
</dbReference>
<feature type="chain" id="PRO_5047193685" evidence="2">
    <location>
        <begin position="19"/>
        <end position="184"/>
    </location>
</feature>
<reference evidence="3 4" key="1">
    <citation type="submission" date="2022-04" db="EMBL/GenBank/DDBJ databases">
        <title>Gracilibacillus sp. isolated from saltern.</title>
        <authorList>
            <person name="Won M."/>
            <person name="Lee C.-M."/>
            <person name="Woen H.-Y."/>
            <person name="Kwon S.-W."/>
        </authorList>
    </citation>
    <scope>NUCLEOTIDE SEQUENCE [LARGE SCALE GENOMIC DNA]</scope>
    <source>
        <strain evidence="3 4">SSPM10-3</strain>
    </source>
</reference>
<dbReference type="EMBL" id="CP095071">
    <property type="protein sequence ID" value="UOQ84084.1"/>
    <property type="molecule type" value="Genomic_DNA"/>
</dbReference>
<keyword evidence="2" id="KW-0732">Signal</keyword>
<protein>
    <submittedName>
        <fullName evidence="3">Nitrous oxide reductase accessory protein NosL</fullName>
    </submittedName>
</protein>
<sequence length="184" mass="21084">MKSIKFLGVLLCSLFILAACGNDEVQPVDIDESTDTCVVCNMQVMNSQFATEVVMDDDKVQKFDDIGCMYEWLHENGGEGVAAQFVRDYNTKDWVEGDQATYVYNQSVKTPMSYNVISFTEKEDAEQFVEENDGELLTYDQLQDHKWEMSGDMKEHNHSHGEEETTNGDEMDMEDMEMDESHSH</sequence>
<dbReference type="Pfam" id="PF05573">
    <property type="entry name" value="NosL"/>
    <property type="match status" value="1"/>
</dbReference>
<accession>A0ABY4GIM4</accession>
<dbReference type="PROSITE" id="PS51257">
    <property type="entry name" value="PROKAR_LIPOPROTEIN"/>
    <property type="match status" value="1"/>
</dbReference>
<name>A0ABY4GIM4_9BACI</name>
<dbReference type="RefSeq" id="WP_244741437.1">
    <property type="nucleotide sequence ID" value="NZ_CP095071.1"/>
</dbReference>
<gene>
    <name evidence="3" type="ORF">MUN87_15350</name>
</gene>
<evidence type="ECO:0000313" key="3">
    <source>
        <dbReference type="EMBL" id="UOQ84084.1"/>
    </source>
</evidence>
<evidence type="ECO:0000256" key="2">
    <source>
        <dbReference type="SAM" id="SignalP"/>
    </source>
</evidence>
<organism evidence="3 4">
    <name type="scientific">Gracilibacillus salinarum</name>
    <dbReference type="NCBI Taxonomy" id="2932255"/>
    <lineage>
        <taxon>Bacteria</taxon>
        <taxon>Bacillati</taxon>
        <taxon>Bacillota</taxon>
        <taxon>Bacilli</taxon>
        <taxon>Bacillales</taxon>
        <taxon>Bacillaceae</taxon>
        <taxon>Gracilibacillus</taxon>
    </lineage>
</organism>
<evidence type="ECO:0000313" key="4">
    <source>
        <dbReference type="Proteomes" id="UP000831537"/>
    </source>
</evidence>
<feature type="compositionally biased region" description="Acidic residues" evidence="1">
    <location>
        <begin position="164"/>
        <end position="178"/>
    </location>
</feature>
<dbReference type="SUPFAM" id="SSF160387">
    <property type="entry name" value="NosL/MerB-like"/>
    <property type="match status" value="1"/>
</dbReference>
<feature type="signal peptide" evidence="2">
    <location>
        <begin position="1"/>
        <end position="18"/>
    </location>
</feature>
<dbReference type="Proteomes" id="UP000831537">
    <property type="component" value="Chromosome"/>
</dbReference>
<dbReference type="Gene3D" id="3.30.70.2050">
    <property type="match status" value="1"/>
</dbReference>
<proteinExistence type="predicted"/>
<dbReference type="PANTHER" id="PTHR41247:SF1">
    <property type="entry name" value="HTH-TYPE TRANSCRIPTIONAL REPRESSOR YCNK"/>
    <property type="match status" value="1"/>
</dbReference>
<dbReference type="PANTHER" id="PTHR41247">
    <property type="entry name" value="HTH-TYPE TRANSCRIPTIONAL REPRESSOR YCNK"/>
    <property type="match status" value="1"/>
</dbReference>
<feature type="compositionally biased region" description="Basic and acidic residues" evidence="1">
    <location>
        <begin position="151"/>
        <end position="163"/>
    </location>
</feature>
<keyword evidence="4" id="KW-1185">Reference proteome</keyword>